<comment type="subcellular location">
    <subcellularLocation>
        <location evidence="1 5 6">Nucleus</location>
    </subcellularLocation>
</comment>
<evidence type="ECO:0000256" key="2">
    <source>
        <dbReference type="ARBA" id="ARBA00023125"/>
    </source>
</evidence>
<dbReference type="InterPro" id="IPR001356">
    <property type="entry name" value="HD"/>
</dbReference>
<dbReference type="GO" id="GO:0045944">
    <property type="term" value="P:positive regulation of transcription by RNA polymerase II"/>
    <property type="evidence" value="ECO:0007669"/>
    <property type="project" value="UniProtKB-ARBA"/>
</dbReference>
<dbReference type="InterPro" id="IPR020479">
    <property type="entry name" value="HD_metazoa"/>
</dbReference>
<dbReference type="PANTHER" id="PTHR45664">
    <property type="entry name" value="PROTEIN ZERKNUELLT 1-RELATED"/>
    <property type="match status" value="1"/>
</dbReference>
<keyword evidence="4 5" id="KW-0539">Nucleus</keyword>
<feature type="domain" description="Homeobox" evidence="8">
    <location>
        <begin position="49"/>
        <end position="109"/>
    </location>
</feature>
<proteinExistence type="predicted"/>
<dbReference type="GO" id="GO:0005634">
    <property type="term" value="C:nucleus"/>
    <property type="evidence" value="ECO:0007669"/>
    <property type="project" value="UniProtKB-SubCell"/>
</dbReference>
<keyword evidence="2 5" id="KW-0238">DNA-binding</keyword>
<protein>
    <submittedName>
        <fullName evidence="9">Zerknuellt protein</fullName>
    </submittedName>
</protein>
<dbReference type="PROSITE" id="PS00027">
    <property type="entry name" value="HOMEOBOX_1"/>
    <property type="match status" value="1"/>
</dbReference>
<dbReference type="PROSITE" id="PS50071">
    <property type="entry name" value="HOMEOBOX_2"/>
    <property type="match status" value="1"/>
</dbReference>
<dbReference type="Pfam" id="PF00046">
    <property type="entry name" value="Homeodomain"/>
    <property type="match status" value="1"/>
</dbReference>
<keyword evidence="3 5" id="KW-0371">Homeobox</keyword>
<dbReference type="AlphaFoldDB" id="Q9Y000"/>
<evidence type="ECO:0000256" key="3">
    <source>
        <dbReference type="ARBA" id="ARBA00023155"/>
    </source>
</evidence>
<feature type="compositionally biased region" description="Low complexity" evidence="7">
    <location>
        <begin position="122"/>
        <end position="131"/>
    </location>
</feature>
<organism evidence="9">
    <name type="scientific">Megaselia abdita</name>
    <name type="common">Humpbacked fly</name>
    <dbReference type="NCBI Taxonomy" id="88686"/>
    <lineage>
        <taxon>Eukaryota</taxon>
        <taxon>Metazoa</taxon>
        <taxon>Ecdysozoa</taxon>
        <taxon>Arthropoda</taxon>
        <taxon>Hexapoda</taxon>
        <taxon>Insecta</taxon>
        <taxon>Pterygota</taxon>
        <taxon>Neoptera</taxon>
        <taxon>Endopterygota</taxon>
        <taxon>Diptera</taxon>
        <taxon>Brachycera</taxon>
        <taxon>Muscomorpha</taxon>
        <taxon>Platypezoidea</taxon>
        <taxon>Phoridae</taxon>
        <taxon>Megaseliini</taxon>
        <taxon>Megaselia</taxon>
    </lineage>
</organism>
<feature type="compositionally biased region" description="Polar residues" evidence="7">
    <location>
        <begin position="33"/>
        <end position="49"/>
    </location>
</feature>
<dbReference type="EMBL" id="AJ133025">
    <property type="protein sequence ID" value="CAB40893.1"/>
    <property type="molecule type" value="Genomic_DNA"/>
</dbReference>
<feature type="region of interest" description="Disordered" evidence="7">
    <location>
        <begin position="33"/>
        <end position="54"/>
    </location>
</feature>
<dbReference type="Gene3D" id="1.10.10.60">
    <property type="entry name" value="Homeodomain-like"/>
    <property type="match status" value="1"/>
</dbReference>
<evidence type="ECO:0000259" key="8">
    <source>
        <dbReference type="PROSITE" id="PS50071"/>
    </source>
</evidence>
<evidence type="ECO:0000313" key="9">
    <source>
        <dbReference type="EMBL" id="CAB40893.1"/>
    </source>
</evidence>
<evidence type="ECO:0000256" key="4">
    <source>
        <dbReference type="ARBA" id="ARBA00023242"/>
    </source>
</evidence>
<evidence type="ECO:0000256" key="5">
    <source>
        <dbReference type="PROSITE-ProRule" id="PRU00108"/>
    </source>
</evidence>
<feature type="DNA-binding region" description="Homeobox" evidence="5">
    <location>
        <begin position="51"/>
        <end position="110"/>
    </location>
</feature>
<evidence type="ECO:0000256" key="6">
    <source>
        <dbReference type="RuleBase" id="RU000682"/>
    </source>
</evidence>
<gene>
    <name evidence="9" type="primary">zen</name>
</gene>
<dbReference type="PRINTS" id="PR00024">
    <property type="entry name" value="HOMEOBOX"/>
</dbReference>
<dbReference type="PANTHER" id="PTHR45664:SF12">
    <property type="entry name" value="PANCREAS_DUODENUM HOMEOBOX PROTEIN 1"/>
    <property type="match status" value="1"/>
</dbReference>
<dbReference type="SMART" id="SM00389">
    <property type="entry name" value="HOX"/>
    <property type="match status" value="1"/>
</dbReference>
<feature type="region of interest" description="Disordered" evidence="7">
    <location>
        <begin position="109"/>
        <end position="143"/>
    </location>
</feature>
<dbReference type="GO" id="GO:0000981">
    <property type="term" value="F:DNA-binding transcription factor activity, RNA polymerase II-specific"/>
    <property type="evidence" value="ECO:0007669"/>
    <property type="project" value="InterPro"/>
</dbReference>
<evidence type="ECO:0000256" key="1">
    <source>
        <dbReference type="ARBA" id="ARBA00004123"/>
    </source>
</evidence>
<dbReference type="InterPro" id="IPR017970">
    <property type="entry name" value="Homeobox_CS"/>
</dbReference>
<reference evidence="9" key="1">
    <citation type="journal article" date="1999" name="Proc. Natl. Acad. Sci. U.S.A.">
        <title>The anterior determinant bicoid of Drosophila is a derived Hox class 3 gene.</title>
        <authorList>
            <person name="Stauber M."/>
            <person name="Jackle H."/>
            <person name="Schmidt-Ott U."/>
        </authorList>
    </citation>
    <scope>NUCLEOTIDE SEQUENCE</scope>
</reference>
<name>Q9Y000_MEGAB</name>
<sequence>MYTFDNDFIYFPSNSPSLDSLFQNIIPKMEQQIELSDNGSDSDKTSSPAKTKRSRTAFTSIQLLELENEFKKNKYLNRPRRIEISLRLSLSERQVKIWFQNRRMKSKKDRNRIPGEYYKNRSYSSGSNTSSREPIPVQKNDEQSATVQRLLSYSQDVTVKREINHTVEHIPVETLRSSIPEPMIFSNFELPQTIAAEYYFNTIPQCDQYFGDYSSFLSESFLQGSLQNTSSSSTDLDYSSYSISPDAYIDTGIDILEL</sequence>
<dbReference type="CDD" id="cd00086">
    <property type="entry name" value="homeodomain"/>
    <property type="match status" value="1"/>
</dbReference>
<dbReference type="InterPro" id="IPR009057">
    <property type="entry name" value="Homeodomain-like_sf"/>
</dbReference>
<dbReference type="SUPFAM" id="SSF46689">
    <property type="entry name" value="Homeodomain-like"/>
    <property type="match status" value="1"/>
</dbReference>
<evidence type="ECO:0000256" key="7">
    <source>
        <dbReference type="SAM" id="MobiDB-lite"/>
    </source>
</evidence>
<accession>Q9Y000</accession>
<dbReference type="GO" id="GO:0000978">
    <property type="term" value="F:RNA polymerase II cis-regulatory region sequence-specific DNA binding"/>
    <property type="evidence" value="ECO:0007669"/>
    <property type="project" value="TreeGrafter"/>
</dbReference>